<dbReference type="Proteomes" id="UP001164705">
    <property type="component" value="Chromosome"/>
</dbReference>
<dbReference type="InterPro" id="IPR017937">
    <property type="entry name" value="Thioredoxin_CS"/>
</dbReference>
<dbReference type="PANTHER" id="PTHR42852:SF17">
    <property type="entry name" value="THIOREDOXIN-LIKE PROTEIN HI_1115"/>
    <property type="match status" value="1"/>
</dbReference>
<dbReference type="PROSITE" id="PS51257">
    <property type="entry name" value="PROKAR_LIPOPROTEIN"/>
    <property type="match status" value="1"/>
</dbReference>
<gene>
    <name evidence="3" type="ORF">N7U66_07620</name>
</gene>
<evidence type="ECO:0000313" key="4">
    <source>
        <dbReference type="Proteomes" id="UP001164705"/>
    </source>
</evidence>
<protein>
    <submittedName>
        <fullName evidence="3">TlpA disulfide reductase family protein</fullName>
    </submittedName>
</protein>
<dbReference type="InterPro" id="IPR036249">
    <property type="entry name" value="Thioredoxin-like_sf"/>
</dbReference>
<evidence type="ECO:0000313" key="3">
    <source>
        <dbReference type="EMBL" id="WAC03390.1"/>
    </source>
</evidence>
<dbReference type="InterPro" id="IPR000866">
    <property type="entry name" value="AhpC/TSA"/>
</dbReference>
<dbReference type="InterPro" id="IPR013766">
    <property type="entry name" value="Thioredoxin_domain"/>
</dbReference>
<accession>A0A9E8N021</accession>
<dbReference type="PANTHER" id="PTHR42852">
    <property type="entry name" value="THIOL:DISULFIDE INTERCHANGE PROTEIN DSBE"/>
    <property type="match status" value="1"/>
</dbReference>
<dbReference type="GO" id="GO:0016491">
    <property type="term" value="F:oxidoreductase activity"/>
    <property type="evidence" value="ECO:0007669"/>
    <property type="project" value="InterPro"/>
</dbReference>
<dbReference type="PROSITE" id="PS51352">
    <property type="entry name" value="THIOREDOXIN_2"/>
    <property type="match status" value="1"/>
</dbReference>
<name>A0A9E8N021_9FLAO</name>
<proteinExistence type="predicted"/>
<dbReference type="EMBL" id="CP113088">
    <property type="protein sequence ID" value="WAC03390.1"/>
    <property type="molecule type" value="Genomic_DNA"/>
</dbReference>
<dbReference type="CDD" id="cd02966">
    <property type="entry name" value="TlpA_like_family"/>
    <property type="match status" value="1"/>
</dbReference>
<keyword evidence="1" id="KW-0676">Redox-active center</keyword>
<dbReference type="InterPro" id="IPR050553">
    <property type="entry name" value="Thioredoxin_ResA/DsbE_sf"/>
</dbReference>
<organism evidence="3 4">
    <name type="scientific">Lacinutrix neustonica</name>
    <dbReference type="NCBI Taxonomy" id="2980107"/>
    <lineage>
        <taxon>Bacteria</taxon>
        <taxon>Pseudomonadati</taxon>
        <taxon>Bacteroidota</taxon>
        <taxon>Flavobacteriia</taxon>
        <taxon>Flavobacteriales</taxon>
        <taxon>Flavobacteriaceae</taxon>
        <taxon>Lacinutrix</taxon>
    </lineage>
</organism>
<dbReference type="KEGG" id="lnu:N7U66_07620"/>
<dbReference type="Pfam" id="PF00578">
    <property type="entry name" value="AhpC-TSA"/>
    <property type="match status" value="1"/>
</dbReference>
<reference evidence="3" key="1">
    <citation type="submission" date="2022-11" db="EMBL/GenBank/DDBJ databases">
        <title>Lacinutrix neustonica HL-RS19T sp. nov., isolated from the surface microlayer sample of brackish Lake Shihwa.</title>
        <authorList>
            <person name="Choi J.Y."/>
            <person name="Hwang C.Y."/>
        </authorList>
    </citation>
    <scope>NUCLEOTIDE SEQUENCE</scope>
    <source>
        <strain evidence="3">HL-RS19</strain>
    </source>
</reference>
<dbReference type="AlphaFoldDB" id="A0A9E8N021"/>
<sequence length="173" mass="20133">MKKMVVLLVVLFISCKGETKQGSPALERDSNVVTKELEVYDFEGLEKFLTKEDHKTYVVNFWATWCAPCVKELPYFEKLHQAYGAKQVEVVLVSLDFPNQYEKRLKPFIVEHKLQSKVVVLNDVDSNAWIPKVSAEWSGAIPATLIYNKSKRQFYEQSFNYDELKNEVDKFLK</sequence>
<feature type="domain" description="Thioredoxin" evidence="2">
    <location>
        <begin position="19"/>
        <end position="173"/>
    </location>
</feature>
<dbReference type="SUPFAM" id="SSF52833">
    <property type="entry name" value="Thioredoxin-like"/>
    <property type="match status" value="1"/>
</dbReference>
<keyword evidence="4" id="KW-1185">Reference proteome</keyword>
<evidence type="ECO:0000259" key="2">
    <source>
        <dbReference type="PROSITE" id="PS51352"/>
    </source>
</evidence>
<dbReference type="PROSITE" id="PS00194">
    <property type="entry name" value="THIOREDOXIN_1"/>
    <property type="match status" value="1"/>
</dbReference>
<evidence type="ECO:0000256" key="1">
    <source>
        <dbReference type="ARBA" id="ARBA00023284"/>
    </source>
</evidence>
<dbReference type="GO" id="GO:0016209">
    <property type="term" value="F:antioxidant activity"/>
    <property type="evidence" value="ECO:0007669"/>
    <property type="project" value="InterPro"/>
</dbReference>
<dbReference type="Gene3D" id="3.40.30.10">
    <property type="entry name" value="Glutaredoxin"/>
    <property type="match status" value="1"/>
</dbReference>